<sequence>MDLLADRKDSIDFRNVKMPVEEL</sequence>
<reference evidence="1" key="1">
    <citation type="submission" date="2014-09" db="EMBL/GenBank/DDBJ databases">
        <authorList>
            <person name="Magalhaes I.L.F."/>
            <person name="Oliveira U."/>
            <person name="Santos F.R."/>
            <person name="Vidigal T.H.D.A."/>
            <person name="Brescovit A.D."/>
            <person name="Santos A.J."/>
        </authorList>
    </citation>
    <scope>NUCLEOTIDE SEQUENCE</scope>
    <source>
        <tissue evidence="1">Shoot tissue taken approximately 20 cm above the soil surface</tissue>
    </source>
</reference>
<evidence type="ECO:0000313" key="1">
    <source>
        <dbReference type="EMBL" id="JAD41799.1"/>
    </source>
</evidence>
<dbReference type="AlphaFoldDB" id="A0A0A8ZQT5"/>
<accession>A0A0A8ZQT5</accession>
<protein>
    <submittedName>
        <fullName evidence="1">Uncharacterized protein</fullName>
    </submittedName>
</protein>
<organism evidence="1">
    <name type="scientific">Arundo donax</name>
    <name type="common">Giant reed</name>
    <name type="synonym">Donax arundinaceus</name>
    <dbReference type="NCBI Taxonomy" id="35708"/>
    <lineage>
        <taxon>Eukaryota</taxon>
        <taxon>Viridiplantae</taxon>
        <taxon>Streptophyta</taxon>
        <taxon>Embryophyta</taxon>
        <taxon>Tracheophyta</taxon>
        <taxon>Spermatophyta</taxon>
        <taxon>Magnoliopsida</taxon>
        <taxon>Liliopsida</taxon>
        <taxon>Poales</taxon>
        <taxon>Poaceae</taxon>
        <taxon>PACMAD clade</taxon>
        <taxon>Arundinoideae</taxon>
        <taxon>Arundineae</taxon>
        <taxon>Arundo</taxon>
    </lineage>
</organism>
<name>A0A0A8ZQT5_ARUDO</name>
<reference evidence="1" key="2">
    <citation type="journal article" date="2015" name="Data Brief">
        <title>Shoot transcriptome of the giant reed, Arundo donax.</title>
        <authorList>
            <person name="Barrero R.A."/>
            <person name="Guerrero F.D."/>
            <person name="Moolhuijzen P."/>
            <person name="Goolsby J.A."/>
            <person name="Tidwell J."/>
            <person name="Bellgard S.E."/>
            <person name="Bellgard M.I."/>
        </authorList>
    </citation>
    <scope>NUCLEOTIDE SEQUENCE</scope>
    <source>
        <tissue evidence="1">Shoot tissue taken approximately 20 cm above the soil surface</tissue>
    </source>
</reference>
<proteinExistence type="predicted"/>
<dbReference type="EMBL" id="GBRH01256096">
    <property type="protein sequence ID" value="JAD41799.1"/>
    <property type="molecule type" value="Transcribed_RNA"/>
</dbReference>